<feature type="domain" description="Aldehyde oxidase/xanthine dehydrogenase a/b hammerhead" evidence="1">
    <location>
        <begin position="216"/>
        <end position="294"/>
    </location>
</feature>
<dbReference type="InterPro" id="IPR008274">
    <property type="entry name" value="AldOxase/xan_DH_MoCoBD1"/>
</dbReference>
<dbReference type="PIRSF" id="PIRSF036389">
    <property type="entry name" value="IOR_B"/>
    <property type="match status" value="1"/>
</dbReference>
<dbReference type="PANTHER" id="PTHR47495:SF2">
    <property type="entry name" value="ALDEHYDE DEHYDROGENASE"/>
    <property type="match status" value="1"/>
</dbReference>
<keyword evidence="3" id="KW-1185">Reference proteome</keyword>
<dbReference type="InterPro" id="IPR012368">
    <property type="entry name" value="OxRdtase_Mopterin-bd_su_IorB"/>
</dbReference>
<proteinExistence type="predicted"/>
<reference evidence="3" key="1">
    <citation type="submission" date="2024-04" db="EMBL/GenBank/DDBJ databases">
        <title>Phylogenomic analyses of a clade within the roseobacter group suggest taxonomic reassignments of species of the genera Aestuariivita, Citreicella, Loktanella, Nautella, Pelagibaca, Ruegeria, Thalassobius, Thiobacimonas and Tropicibacter, and the proposal o.</title>
        <authorList>
            <person name="Jeon C.O."/>
        </authorList>
    </citation>
    <scope>NUCLEOTIDE SEQUENCE [LARGE SCALE GENOMIC DNA]</scope>
    <source>
        <strain evidence="3">SS1-5</strain>
    </source>
</reference>
<dbReference type="InterPro" id="IPR037165">
    <property type="entry name" value="AldOxase/xan_DH_Mopterin-bd_sf"/>
</dbReference>
<dbReference type="RefSeq" id="WP_342076836.1">
    <property type="nucleotide sequence ID" value="NZ_CP151767.2"/>
</dbReference>
<dbReference type="SMART" id="SM01008">
    <property type="entry name" value="Ald_Xan_dh_C"/>
    <property type="match status" value="1"/>
</dbReference>
<dbReference type="Gene3D" id="3.30.365.10">
    <property type="entry name" value="Aldehyde oxidase/xanthine dehydrogenase, molybdopterin binding domain"/>
    <property type="match status" value="5"/>
</dbReference>
<dbReference type="SUPFAM" id="SSF56003">
    <property type="entry name" value="Molybdenum cofactor-binding domain"/>
    <property type="match status" value="2"/>
</dbReference>
<dbReference type="Pfam" id="PF02738">
    <property type="entry name" value="MoCoBD_1"/>
    <property type="match status" value="1"/>
</dbReference>
<evidence type="ECO:0000313" key="2">
    <source>
        <dbReference type="EMBL" id="WZU67525.1"/>
    </source>
</evidence>
<evidence type="ECO:0000259" key="1">
    <source>
        <dbReference type="SMART" id="SM01008"/>
    </source>
</evidence>
<dbReference type="KEGG" id="yrh:AABB31_21815"/>
<accession>A0AAN0MA80</accession>
<organism evidence="2 3">
    <name type="scientific">Yoonia rhodophyticola</name>
    <dbReference type="NCBI Taxonomy" id="3137370"/>
    <lineage>
        <taxon>Bacteria</taxon>
        <taxon>Pseudomonadati</taxon>
        <taxon>Pseudomonadota</taxon>
        <taxon>Alphaproteobacteria</taxon>
        <taxon>Rhodobacterales</taxon>
        <taxon>Paracoccaceae</taxon>
        <taxon>Yoonia</taxon>
    </lineage>
</organism>
<gene>
    <name evidence="2" type="ORF">AABB31_21815</name>
</gene>
<dbReference type="InterPro" id="IPR000674">
    <property type="entry name" value="Ald_Oxase/Xan_DH_a/b"/>
</dbReference>
<dbReference type="AlphaFoldDB" id="A0AAN0MA80"/>
<evidence type="ECO:0000313" key="3">
    <source>
        <dbReference type="Proteomes" id="UP001470809"/>
    </source>
</evidence>
<dbReference type="Gene3D" id="3.90.1170.50">
    <property type="entry name" value="Aldehyde oxidase/xanthine dehydrogenase, a/b hammerhead"/>
    <property type="match status" value="1"/>
</dbReference>
<name>A0AAN0MA80_9RHOB</name>
<dbReference type="PANTHER" id="PTHR47495">
    <property type="entry name" value="ALDEHYDE DEHYDROGENASE"/>
    <property type="match status" value="1"/>
</dbReference>
<dbReference type="InterPro" id="IPR052516">
    <property type="entry name" value="N-heterocyclic_Hydroxylase"/>
</dbReference>
<dbReference type="EMBL" id="CP151767">
    <property type="protein sequence ID" value="WZU67525.1"/>
    <property type="molecule type" value="Genomic_DNA"/>
</dbReference>
<sequence>MMDGTHASSKPSRRSFLAGGGALIFVIAADGQLSAQTVADDMPMPAPNIWLQIRPSGAVHITYPNTEMGQGSSSALPAILADELDADWDDVVVEQLSDNDLRYGDSRFGEPLLYTAGSGTVIAYMTKMRLAGAQARKTMIAAAAAHWSVPAERLRTEPGRVIDPETGQSLPYGDIAANWTGTIAIPDVTETDLKDPATFRYIGKDFARHDVFAKSTGQATYAIDVRLPDMVYAAVLRAPVEGETVLSIDDADARAMPGVIDIVPLPDGIAVVATHIENALIARDMLSVAWTETSPFRTADSEADLQSYLTAAMDPATATIPFRAAGDAPAAIDAAPRQLERTYLSDYAYHAQMEPMAVVASVDDDGKGADVWAGTQTQTLTTKTIMAVLGTSQDRVRLNMMTMGGSFGRRVELMQNYVRDALLASKAVGKPVKVIWTREDDLKFGAFRPIAAQVMRAGLTENGQVTGWHHRVATPSVIEYFNPERWEAAAPRDGISVSGSQNPYYGIPDFLSEHVKTERRARIMPWRATASSYTLFAAESFVDELAADAGRDVVDFRRDLLAQNPSGSAMLERVLEMSDWDRPRTDTALGLGLGLHFSSHGLAAVEVSVDRDSGAISVHNIWGAFDPGLVVSPQNALAQIEGGLMFGVSCALKEELVIKNGEVEQNNYYDYEILRADQAPNIELELMPTGDKPGGIGELSTGMVPAAIANAMFRLTGRRLRHLPFTPARVKAALA</sequence>
<dbReference type="Pfam" id="PF20256">
    <property type="entry name" value="MoCoBD_2"/>
    <property type="match status" value="2"/>
</dbReference>
<protein>
    <submittedName>
        <fullName evidence="2">Molybdopterin cofactor-binding domain-containing protein</fullName>
    </submittedName>
</protein>
<dbReference type="InterPro" id="IPR046867">
    <property type="entry name" value="AldOxase/xan_DH_MoCoBD2"/>
</dbReference>
<dbReference type="Proteomes" id="UP001470809">
    <property type="component" value="Chromosome"/>
</dbReference>
<dbReference type="GO" id="GO:0016491">
    <property type="term" value="F:oxidoreductase activity"/>
    <property type="evidence" value="ECO:0007669"/>
    <property type="project" value="InterPro"/>
</dbReference>
<reference evidence="2 3" key="2">
    <citation type="submission" date="2024-08" db="EMBL/GenBank/DDBJ databases">
        <title>Phylogenomic analyses of a clade within the roseobacter group suggest taxonomic reassignments of species of the genera Aestuariivita, Citreicella, Loktanella, Nautella, Pelagibaca, Ruegeria, Thalassobius, Thiobacimonas and Tropicibacter, and the proposal o.</title>
        <authorList>
            <person name="Jeon C.O."/>
        </authorList>
    </citation>
    <scope>NUCLEOTIDE SEQUENCE [LARGE SCALE GENOMIC DNA]</scope>
    <source>
        <strain evidence="2 3">SS1-5</strain>
    </source>
</reference>